<name>A0A0C9UXS7_9AGAM</name>
<dbReference type="HOGENOM" id="CLU_669210_0_0_1"/>
<evidence type="ECO:0000256" key="1">
    <source>
        <dbReference type="SAM" id="MobiDB-lite"/>
    </source>
</evidence>
<feature type="region of interest" description="Disordered" evidence="1">
    <location>
        <begin position="32"/>
        <end position="111"/>
    </location>
</feature>
<dbReference type="OrthoDB" id="3269314at2759"/>
<protein>
    <submittedName>
        <fullName evidence="2">Uncharacterized protein</fullName>
    </submittedName>
</protein>
<evidence type="ECO:0000313" key="2">
    <source>
        <dbReference type="EMBL" id="KIJ57839.1"/>
    </source>
</evidence>
<dbReference type="EMBL" id="KN840086">
    <property type="protein sequence ID" value="KIJ57839.1"/>
    <property type="molecule type" value="Genomic_DNA"/>
</dbReference>
<keyword evidence="3" id="KW-1185">Reference proteome</keyword>
<accession>A0A0C9UXS7</accession>
<organism evidence="2 3">
    <name type="scientific">Hydnomerulius pinastri MD-312</name>
    <dbReference type="NCBI Taxonomy" id="994086"/>
    <lineage>
        <taxon>Eukaryota</taxon>
        <taxon>Fungi</taxon>
        <taxon>Dikarya</taxon>
        <taxon>Basidiomycota</taxon>
        <taxon>Agaricomycotina</taxon>
        <taxon>Agaricomycetes</taxon>
        <taxon>Agaricomycetidae</taxon>
        <taxon>Boletales</taxon>
        <taxon>Boletales incertae sedis</taxon>
        <taxon>Leucogyrophana</taxon>
    </lineage>
</organism>
<reference evidence="2 3" key="1">
    <citation type="submission" date="2014-04" db="EMBL/GenBank/DDBJ databases">
        <title>Evolutionary Origins and Diversification of the Mycorrhizal Mutualists.</title>
        <authorList>
            <consortium name="DOE Joint Genome Institute"/>
            <consortium name="Mycorrhizal Genomics Consortium"/>
            <person name="Kohler A."/>
            <person name="Kuo A."/>
            <person name="Nagy L.G."/>
            <person name="Floudas D."/>
            <person name="Copeland A."/>
            <person name="Barry K.W."/>
            <person name="Cichocki N."/>
            <person name="Veneault-Fourrey C."/>
            <person name="LaButti K."/>
            <person name="Lindquist E.A."/>
            <person name="Lipzen A."/>
            <person name="Lundell T."/>
            <person name="Morin E."/>
            <person name="Murat C."/>
            <person name="Riley R."/>
            <person name="Ohm R."/>
            <person name="Sun H."/>
            <person name="Tunlid A."/>
            <person name="Henrissat B."/>
            <person name="Grigoriev I.V."/>
            <person name="Hibbett D.S."/>
            <person name="Martin F."/>
        </authorList>
    </citation>
    <scope>NUCLEOTIDE SEQUENCE [LARGE SCALE GENOMIC DNA]</scope>
    <source>
        <strain evidence="2 3">MD-312</strain>
    </source>
</reference>
<dbReference type="AlphaFoldDB" id="A0A0C9UXS7"/>
<feature type="region of interest" description="Disordered" evidence="1">
    <location>
        <begin position="485"/>
        <end position="510"/>
    </location>
</feature>
<dbReference type="Proteomes" id="UP000053820">
    <property type="component" value="Unassembled WGS sequence"/>
</dbReference>
<proteinExistence type="predicted"/>
<gene>
    <name evidence="2" type="ORF">HYDPIDRAFT_171516</name>
</gene>
<evidence type="ECO:0000313" key="3">
    <source>
        <dbReference type="Proteomes" id="UP000053820"/>
    </source>
</evidence>
<sequence>MIPCPAGVPVENWEAWPDNVRQIFIAGLAAASQPNPGARDIDPALTASGPRRPHDADRDGPTSPYPYRRREDSGGGHAVTVLGVNNTKMRSTSRERGRARRTSPSGSPRASLEDLFALVNDMRDDQDQHHRNVEARLTTLEQGNATAHHASATRGRLSIRGGLTRQRRRALPAPHTMSSEESRVAYCDEDAEEVTQPSSKLSAAGKKARHELKRLVTMKFRHICAVPEGAIWPTPEEERVNKATGEHYLLPEFKSNVNDEHNRVIFAKVAHDVWEDLQNMAKKPCLENRKVKWDKDSLFVFAKDTYRGFKEEWNTQNKEEKKIAKAANQRGNRWTQRRNEKANRLLTVCKAYEDQFGINPVHLVHADHMSDEGSGAEDGESDLSWKKRMAAKAGFSGEADLDGLTFMELGNILHDLHKLWRESLANKKRKRFHAIRVSDTGRQSGRIPDYTPYNFGINQEWLDANQHKHEYQDLLKDWGSWGDPEGWGSRKHGEEGNGQEEQGEMSCSMN</sequence>